<accession>A0A1N6DWM4</accession>
<evidence type="ECO:0000256" key="4">
    <source>
        <dbReference type="ARBA" id="ARBA00022729"/>
    </source>
</evidence>
<dbReference type="InterPro" id="IPR050738">
    <property type="entry name" value="Sulfatase"/>
</dbReference>
<dbReference type="Proteomes" id="UP000184699">
    <property type="component" value="Unassembled WGS sequence"/>
</dbReference>
<keyword evidence="4" id="KW-0732">Signal</keyword>
<dbReference type="InterPro" id="IPR017850">
    <property type="entry name" value="Alkaline_phosphatase_core_sf"/>
</dbReference>
<dbReference type="STRING" id="232089.SAMN05443544_0823"/>
<evidence type="ECO:0000313" key="9">
    <source>
        <dbReference type="Proteomes" id="UP000184699"/>
    </source>
</evidence>
<dbReference type="PANTHER" id="PTHR42693:SF42">
    <property type="entry name" value="ARYLSULFATASE G"/>
    <property type="match status" value="1"/>
</dbReference>
<dbReference type="RefSeq" id="WP_074259012.1">
    <property type="nucleotide sequence ID" value="NZ_FSRJ01000001.1"/>
</dbReference>
<dbReference type="GO" id="GO:0004065">
    <property type="term" value="F:arylsulfatase activity"/>
    <property type="evidence" value="ECO:0007669"/>
    <property type="project" value="TreeGrafter"/>
</dbReference>
<organism evidence="8 9">
    <name type="scientific">Agromyces cerinus subsp. cerinus</name>
    <dbReference type="NCBI Taxonomy" id="232089"/>
    <lineage>
        <taxon>Bacteria</taxon>
        <taxon>Bacillati</taxon>
        <taxon>Actinomycetota</taxon>
        <taxon>Actinomycetes</taxon>
        <taxon>Micrococcales</taxon>
        <taxon>Microbacteriaceae</taxon>
        <taxon>Agromyces</taxon>
    </lineage>
</organism>
<evidence type="ECO:0000256" key="2">
    <source>
        <dbReference type="ARBA" id="ARBA00008779"/>
    </source>
</evidence>
<evidence type="ECO:0000256" key="5">
    <source>
        <dbReference type="ARBA" id="ARBA00022801"/>
    </source>
</evidence>
<evidence type="ECO:0000256" key="3">
    <source>
        <dbReference type="ARBA" id="ARBA00022723"/>
    </source>
</evidence>
<dbReference type="SUPFAM" id="SSF53649">
    <property type="entry name" value="Alkaline phosphatase-like"/>
    <property type="match status" value="1"/>
</dbReference>
<dbReference type="PANTHER" id="PTHR42693">
    <property type="entry name" value="ARYLSULFATASE FAMILY MEMBER"/>
    <property type="match status" value="1"/>
</dbReference>
<dbReference type="InterPro" id="IPR000917">
    <property type="entry name" value="Sulfatase_N"/>
</dbReference>
<reference evidence="9" key="1">
    <citation type="submission" date="2016-11" db="EMBL/GenBank/DDBJ databases">
        <authorList>
            <person name="Varghese N."/>
            <person name="Submissions S."/>
        </authorList>
    </citation>
    <scope>NUCLEOTIDE SEQUENCE [LARGE SCALE GENOMIC DNA]</scope>
    <source>
        <strain evidence="9">DSM 8595</strain>
    </source>
</reference>
<keyword evidence="6" id="KW-0106">Calcium</keyword>
<dbReference type="Pfam" id="PF00884">
    <property type="entry name" value="Sulfatase"/>
    <property type="match status" value="1"/>
</dbReference>
<dbReference type="Gene3D" id="3.30.1120.10">
    <property type="match status" value="1"/>
</dbReference>
<name>A0A1N6DWM4_9MICO</name>
<dbReference type="OrthoDB" id="9777306at2"/>
<dbReference type="Gene3D" id="3.40.720.10">
    <property type="entry name" value="Alkaline Phosphatase, subunit A"/>
    <property type="match status" value="1"/>
</dbReference>
<dbReference type="AlphaFoldDB" id="A0A1N6DWM4"/>
<dbReference type="Pfam" id="PF14707">
    <property type="entry name" value="Sulfatase_C"/>
    <property type="match status" value="1"/>
</dbReference>
<feature type="domain" description="Sulfatase N-terminal" evidence="7">
    <location>
        <begin position="9"/>
        <end position="356"/>
    </location>
</feature>
<evidence type="ECO:0000256" key="1">
    <source>
        <dbReference type="ARBA" id="ARBA00001913"/>
    </source>
</evidence>
<proteinExistence type="inferred from homology"/>
<evidence type="ECO:0000256" key="6">
    <source>
        <dbReference type="ARBA" id="ARBA00022837"/>
    </source>
</evidence>
<dbReference type="GO" id="GO:0046872">
    <property type="term" value="F:metal ion binding"/>
    <property type="evidence" value="ECO:0007669"/>
    <property type="project" value="UniProtKB-KW"/>
</dbReference>
<gene>
    <name evidence="8" type="ORF">SAMN05443544_0823</name>
</gene>
<dbReference type="EMBL" id="FSRJ01000001">
    <property type="protein sequence ID" value="SIN75162.1"/>
    <property type="molecule type" value="Genomic_DNA"/>
</dbReference>
<comment type="similarity">
    <text evidence="2">Belongs to the sulfatase family.</text>
</comment>
<keyword evidence="5" id="KW-0378">Hydrolase</keyword>
<keyword evidence="3" id="KW-0479">Metal-binding</keyword>
<evidence type="ECO:0000259" key="7">
    <source>
        <dbReference type="Pfam" id="PF00884"/>
    </source>
</evidence>
<keyword evidence="9" id="KW-1185">Reference proteome</keyword>
<protein>
    <submittedName>
        <fullName evidence="8">Arylsulfatase</fullName>
    </submittedName>
</protein>
<comment type="cofactor">
    <cofactor evidence="1">
        <name>Ca(2+)</name>
        <dbReference type="ChEBI" id="CHEBI:29108"/>
    </cofactor>
</comment>
<evidence type="ECO:0000313" key="8">
    <source>
        <dbReference type="EMBL" id="SIN75162.1"/>
    </source>
</evidence>
<sequence>MTDNGSKKPNIVFFFWDNFGWGELGCYGGGILRGAPTPRIDALAAEGLQLLNHNVEAQCTPSRSATLTGRHAIRSGTQTVPITGGADGLTRWELTIAQLLSDAGYATGMWGKWHLGSDPEQRSPVDFGFDEAVWCPRTADEVFWTMQSYFPNGPVTSAPYAGPAQIPLAPEPIYARRKGEKSEVLATYDAEFRAGFDRKITEWACDFMERSAKDDTPFYVYLPYTQVHIPPIPDPEYAGKTKRGNWADILTQMDDFTGVILDKLEELGLAEDTIVVWASDNGADTTYRSPMIDPDPAGGEWNGFSGPWRGGLFTSLEGSNRTPCIVRWPGKVPAGQVSNEIVHQVDFFTTLVKAGGAAVPDDRQIDGMDMSAFLLGDAEESGRDTIICLQGDRLQAVKWRQWKMHLIKQDDFYSTWTPLNMPILYNLEWDPREEHQVDFAHGWVVHPMAAAAGAFLKTLMIEPPIKPGTPDPYLPPKPGELVPQTHLQIGPIMQYITTLVRTHDELPDPSHGMEHQSG</sequence>